<organism evidence="1 2">
    <name type="scientific">Colocasia esculenta</name>
    <name type="common">Wild taro</name>
    <name type="synonym">Arum esculentum</name>
    <dbReference type="NCBI Taxonomy" id="4460"/>
    <lineage>
        <taxon>Eukaryota</taxon>
        <taxon>Viridiplantae</taxon>
        <taxon>Streptophyta</taxon>
        <taxon>Embryophyta</taxon>
        <taxon>Tracheophyta</taxon>
        <taxon>Spermatophyta</taxon>
        <taxon>Magnoliopsida</taxon>
        <taxon>Liliopsida</taxon>
        <taxon>Araceae</taxon>
        <taxon>Aroideae</taxon>
        <taxon>Colocasieae</taxon>
        <taxon>Colocasia</taxon>
    </lineage>
</organism>
<dbReference type="PANTHER" id="PTHR35748:SF1">
    <property type="entry name" value="OS05G0358400 PROTEIN"/>
    <property type="match status" value="1"/>
</dbReference>
<sequence>MASPPFPLRVSIHARLSIPAVGSITNRPDWRSSSRSPLVFAALGDWEAHSPAAPEGATATGLGAQAIHRDRPRLLRSCCGTGLPPMASEGPAGYAELEEQSDFDALLSPDGYVYICGFGSLLSGDLSVSMYPKNPRSCSLEEEPYVLFPDLSIAIVFVSSVLNPRFLTTERSARSTFPELRNFRVALLRGFRRVFCHAAPVFFERGIAKQETGEISSLSVEPCDGETLVVTTFEIKRAEIPSFIEREHEFRFLAVRRKLLPSV</sequence>
<gene>
    <name evidence="1" type="ORF">Taro_035893</name>
</gene>
<dbReference type="AlphaFoldDB" id="A0A843W1L2"/>
<proteinExistence type="predicted"/>
<keyword evidence="2" id="KW-1185">Reference proteome</keyword>
<dbReference type="OrthoDB" id="565040at2759"/>
<reference evidence="1" key="1">
    <citation type="submission" date="2017-07" db="EMBL/GenBank/DDBJ databases">
        <title>Taro Niue Genome Assembly and Annotation.</title>
        <authorList>
            <person name="Atibalentja N."/>
            <person name="Keating K."/>
            <person name="Fields C.J."/>
        </authorList>
    </citation>
    <scope>NUCLEOTIDE SEQUENCE</scope>
    <source>
        <strain evidence="1">Niue_2</strain>
        <tissue evidence="1">Leaf</tissue>
    </source>
</reference>
<evidence type="ECO:0000313" key="2">
    <source>
        <dbReference type="Proteomes" id="UP000652761"/>
    </source>
</evidence>
<dbReference type="EMBL" id="NMUH01002978">
    <property type="protein sequence ID" value="MQM03119.1"/>
    <property type="molecule type" value="Genomic_DNA"/>
</dbReference>
<name>A0A843W1L2_COLES</name>
<comment type="caution">
    <text evidence="1">The sequence shown here is derived from an EMBL/GenBank/DDBJ whole genome shotgun (WGS) entry which is preliminary data.</text>
</comment>
<protein>
    <submittedName>
        <fullName evidence="1">Uncharacterized protein</fullName>
    </submittedName>
</protein>
<dbReference type="PANTHER" id="PTHR35748">
    <property type="entry name" value="OS05G0358400 PROTEIN"/>
    <property type="match status" value="1"/>
</dbReference>
<accession>A0A843W1L2</accession>
<evidence type="ECO:0000313" key="1">
    <source>
        <dbReference type="EMBL" id="MQM03119.1"/>
    </source>
</evidence>
<dbReference type="Proteomes" id="UP000652761">
    <property type="component" value="Unassembled WGS sequence"/>
</dbReference>